<protein>
    <recommendedName>
        <fullName evidence="5">DUF1573 domain-containing protein</fullName>
    </recommendedName>
</protein>
<evidence type="ECO:0000256" key="1">
    <source>
        <dbReference type="SAM" id="MobiDB-lite"/>
    </source>
</evidence>
<keyword evidence="2" id="KW-0732">Signal</keyword>
<feature type="chain" id="PRO_5045943898" description="DUF1573 domain-containing protein" evidence="2">
    <location>
        <begin position="24"/>
        <end position="163"/>
    </location>
</feature>
<feature type="compositionally biased region" description="Basic and acidic residues" evidence="1">
    <location>
        <begin position="143"/>
        <end position="156"/>
    </location>
</feature>
<dbReference type="Proteomes" id="UP001500067">
    <property type="component" value="Unassembled WGS sequence"/>
</dbReference>
<dbReference type="RefSeq" id="WP_345084081.1">
    <property type="nucleotide sequence ID" value="NZ_BAABFA010000019.1"/>
</dbReference>
<dbReference type="Gene3D" id="2.60.40.10">
    <property type="entry name" value="Immunoglobulins"/>
    <property type="match status" value="1"/>
</dbReference>
<dbReference type="InterPro" id="IPR011467">
    <property type="entry name" value="DUF1573"/>
</dbReference>
<dbReference type="InterPro" id="IPR013783">
    <property type="entry name" value="Ig-like_fold"/>
</dbReference>
<evidence type="ECO:0000313" key="3">
    <source>
        <dbReference type="EMBL" id="GAA4468695.1"/>
    </source>
</evidence>
<accession>A0ABP8NK99</accession>
<proteinExistence type="predicted"/>
<evidence type="ECO:0000256" key="2">
    <source>
        <dbReference type="SAM" id="SignalP"/>
    </source>
</evidence>
<evidence type="ECO:0008006" key="5">
    <source>
        <dbReference type="Google" id="ProtNLM"/>
    </source>
</evidence>
<comment type="caution">
    <text evidence="3">The sequence shown here is derived from an EMBL/GenBank/DDBJ whole genome shotgun (WGS) entry which is preliminary data.</text>
</comment>
<feature type="region of interest" description="Disordered" evidence="1">
    <location>
        <begin position="143"/>
        <end position="163"/>
    </location>
</feature>
<dbReference type="EMBL" id="BAABFA010000019">
    <property type="protein sequence ID" value="GAA4468695.1"/>
    <property type="molecule type" value="Genomic_DNA"/>
</dbReference>
<dbReference type="Pfam" id="PF07610">
    <property type="entry name" value="DUF1573"/>
    <property type="match status" value="1"/>
</dbReference>
<sequence length="163" mass="18013">MRKLLVPVLSALLMGATVTTTLAQDKTAATAQQPGPRFKFETGETHDFGVVKRGPVAMHTFEFTNVGTEPIIVMNVTPSCGCTNVEWSKNPVLPGQKGFIQLGLKTEEQHGVFHKEVYIQSNAITPHGEKRYTLYIKGNAKDDVTEEDLKKNEKATKGKKKKK</sequence>
<evidence type="ECO:0000313" key="4">
    <source>
        <dbReference type="Proteomes" id="UP001500067"/>
    </source>
</evidence>
<keyword evidence="4" id="KW-1185">Reference proteome</keyword>
<dbReference type="PANTHER" id="PTHR37833">
    <property type="entry name" value="LIPOPROTEIN-RELATED"/>
    <property type="match status" value="1"/>
</dbReference>
<organism evidence="3 4">
    <name type="scientific">Nemorincola caseinilytica</name>
    <dbReference type="NCBI Taxonomy" id="2054315"/>
    <lineage>
        <taxon>Bacteria</taxon>
        <taxon>Pseudomonadati</taxon>
        <taxon>Bacteroidota</taxon>
        <taxon>Chitinophagia</taxon>
        <taxon>Chitinophagales</taxon>
        <taxon>Chitinophagaceae</taxon>
        <taxon>Nemorincola</taxon>
    </lineage>
</organism>
<feature type="signal peptide" evidence="2">
    <location>
        <begin position="1"/>
        <end position="23"/>
    </location>
</feature>
<name>A0ABP8NK99_9BACT</name>
<gene>
    <name evidence="3" type="ORF">GCM10023093_26820</name>
</gene>
<dbReference type="PANTHER" id="PTHR37833:SF1">
    <property type="entry name" value="SIGNAL PEPTIDE PROTEIN"/>
    <property type="match status" value="1"/>
</dbReference>
<reference evidence="4" key="1">
    <citation type="journal article" date="2019" name="Int. J. Syst. Evol. Microbiol.">
        <title>The Global Catalogue of Microorganisms (GCM) 10K type strain sequencing project: providing services to taxonomists for standard genome sequencing and annotation.</title>
        <authorList>
            <consortium name="The Broad Institute Genomics Platform"/>
            <consortium name="The Broad Institute Genome Sequencing Center for Infectious Disease"/>
            <person name="Wu L."/>
            <person name="Ma J."/>
        </authorList>
    </citation>
    <scope>NUCLEOTIDE SEQUENCE [LARGE SCALE GENOMIC DNA]</scope>
    <source>
        <strain evidence="4">JCM 32105</strain>
    </source>
</reference>